<feature type="compositionally biased region" description="Polar residues" evidence="12">
    <location>
        <begin position="14"/>
        <end position="29"/>
    </location>
</feature>
<evidence type="ECO:0000256" key="10">
    <source>
        <dbReference type="ARBA" id="ARBA00051756"/>
    </source>
</evidence>
<keyword evidence="6" id="KW-0489">Methyltransferase</keyword>
<keyword evidence="9" id="KW-0539">Nucleus</keyword>
<keyword evidence="7" id="KW-0808">Transferase</keyword>
<evidence type="ECO:0000256" key="12">
    <source>
        <dbReference type="SAM" id="MobiDB-lite"/>
    </source>
</evidence>
<evidence type="ECO:0000313" key="13">
    <source>
        <dbReference type="EMBL" id="KAJ1157141.1"/>
    </source>
</evidence>
<proteinExistence type="predicted"/>
<comment type="caution">
    <text evidence="13">The sequence shown here is derived from an EMBL/GenBank/DDBJ whole genome shotgun (WGS) entry which is preliminary data.</text>
</comment>
<dbReference type="AlphaFoldDB" id="A0AAV7RXB1"/>
<reference evidence="13" key="1">
    <citation type="journal article" date="2022" name="bioRxiv">
        <title>Sequencing and chromosome-scale assembly of the giantPleurodeles waltlgenome.</title>
        <authorList>
            <person name="Brown T."/>
            <person name="Elewa A."/>
            <person name="Iarovenko S."/>
            <person name="Subramanian E."/>
            <person name="Araus A.J."/>
            <person name="Petzold A."/>
            <person name="Susuki M."/>
            <person name="Suzuki K.-i.T."/>
            <person name="Hayashi T."/>
            <person name="Toyoda A."/>
            <person name="Oliveira C."/>
            <person name="Osipova E."/>
            <person name="Leigh N.D."/>
            <person name="Simon A."/>
            <person name="Yun M.H."/>
        </authorList>
    </citation>
    <scope>NUCLEOTIDE SEQUENCE</scope>
    <source>
        <strain evidence="13">20211129_DDA</strain>
        <tissue evidence="13">Liver</tissue>
    </source>
</reference>
<dbReference type="SUPFAM" id="SSF53335">
    <property type="entry name" value="S-adenosyl-L-methionine-dependent methyltransferases"/>
    <property type="match status" value="1"/>
</dbReference>
<dbReference type="InterPro" id="IPR025800">
    <property type="entry name" value="CaM-Lys-N-MeTrfase"/>
</dbReference>
<evidence type="ECO:0000256" key="3">
    <source>
        <dbReference type="ARBA" id="ARBA00011914"/>
    </source>
</evidence>
<evidence type="ECO:0000256" key="11">
    <source>
        <dbReference type="ARBA" id="ARBA00055351"/>
    </source>
</evidence>
<dbReference type="InterPro" id="IPR019410">
    <property type="entry name" value="Methyltransf_16"/>
</dbReference>
<accession>A0AAV7RXB1</accession>
<evidence type="ECO:0000256" key="6">
    <source>
        <dbReference type="ARBA" id="ARBA00022603"/>
    </source>
</evidence>
<comment type="subcellular location">
    <subcellularLocation>
        <location evidence="2">Cytoplasm</location>
    </subcellularLocation>
    <subcellularLocation>
        <location evidence="1">Nucleus</location>
    </subcellularLocation>
</comment>
<evidence type="ECO:0000256" key="1">
    <source>
        <dbReference type="ARBA" id="ARBA00004123"/>
    </source>
</evidence>
<dbReference type="GO" id="GO:0032259">
    <property type="term" value="P:methylation"/>
    <property type="evidence" value="ECO:0007669"/>
    <property type="project" value="UniProtKB-KW"/>
</dbReference>
<feature type="region of interest" description="Disordered" evidence="12">
    <location>
        <begin position="1"/>
        <end position="161"/>
    </location>
</feature>
<protein>
    <recommendedName>
        <fullName evidence="4">Calmodulin-lysine N-methyltransferase</fullName>
        <ecNumber evidence="3">2.1.1.60</ecNumber>
    </recommendedName>
</protein>
<dbReference type="InterPro" id="IPR029063">
    <property type="entry name" value="SAM-dependent_MTases_sf"/>
</dbReference>
<dbReference type="EC" id="2.1.1.60" evidence="3"/>
<comment type="catalytic activity">
    <reaction evidence="10">
        <text>[calmodulin]-L-lysine + S-adenosyl-L-methionine = [calmodulin]-N(6)-methyl-L-lysine + S-adenosyl-L-homocysteine + H(+)</text>
        <dbReference type="Rhea" id="RHEA:21556"/>
        <dbReference type="Rhea" id="RHEA-COMP:11360"/>
        <dbReference type="Rhea" id="RHEA-COMP:11361"/>
        <dbReference type="ChEBI" id="CHEBI:15378"/>
        <dbReference type="ChEBI" id="CHEBI:29969"/>
        <dbReference type="ChEBI" id="CHEBI:57856"/>
        <dbReference type="ChEBI" id="CHEBI:59789"/>
        <dbReference type="ChEBI" id="CHEBI:61929"/>
        <dbReference type="EC" id="2.1.1.60"/>
    </reaction>
</comment>
<organism evidence="13 14">
    <name type="scientific">Pleurodeles waltl</name>
    <name type="common">Iberian ribbed newt</name>
    <dbReference type="NCBI Taxonomy" id="8319"/>
    <lineage>
        <taxon>Eukaryota</taxon>
        <taxon>Metazoa</taxon>
        <taxon>Chordata</taxon>
        <taxon>Craniata</taxon>
        <taxon>Vertebrata</taxon>
        <taxon>Euteleostomi</taxon>
        <taxon>Amphibia</taxon>
        <taxon>Batrachia</taxon>
        <taxon>Caudata</taxon>
        <taxon>Salamandroidea</taxon>
        <taxon>Salamandridae</taxon>
        <taxon>Pleurodelinae</taxon>
        <taxon>Pleurodeles</taxon>
    </lineage>
</organism>
<dbReference type="GO" id="GO:0005737">
    <property type="term" value="C:cytoplasm"/>
    <property type="evidence" value="ECO:0007669"/>
    <property type="project" value="UniProtKB-SubCell"/>
</dbReference>
<dbReference type="Pfam" id="PF10294">
    <property type="entry name" value="Methyltransf_16"/>
    <property type="match status" value="1"/>
</dbReference>
<gene>
    <name evidence="13" type="ORF">NDU88_009856</name>
</gene>
<dbReference type="Proteomes" id="UP001066276">
    <property type="component" value="Chromosome 5"/>
</dbReference>
<dbReference type="PANTHER" id="PTHR13539">
    <property type="entry name" value="CALMODULIN-LYSINE N-METHYLTRANSFERASE"/>
    <property type="match status" value="1"/>
</dbReference>
<sequence>MSPSRSVDPRHASAVTQGTRESLSATASPPLQLRPAGSRVQRSRLAPSAAVPKFAHGRSLIHTALSSSRRSGAAPTRRGSRTRVVASTLSRVPFLPRRTSVPARPRPGASPVRPQLSRGSQSRPPFCFRGRDGRGSTTGAAFARSSSPEPLRGPGVTRTVKTTSPARNSVLHYNCRVLLKARSQNALDALNISLGVFNINLAYLKRPPSPAPTPTRIRGFVAILGIWPSEEVLAYYCLKHNPMFRDLAVCELGGGMTCLAGLMVAISADVKEVLLTDGNEKAIKNVNDIIKRHQKEGLFKAGSVSSSVLRWDNETDVAHLEGHFDIVMCADCLFLDQYRACLVDAMKRLLRPSGKAMVFAPLRGNTLDQFCCLAEKAGFSIQRHEYYDETISNFHLKLKNEESRIYDENLHYPLLLILAKHG</sequence>
<evidence type="ECO:0000256" key="5">
    <source>
        <dbReference type="ARBA" id="ARBA00022490"/>
    </source>
</evidence>
<dbReference type="GO" id="GO:0018025">
    <property type="term" value="F:calmodulin-lysine N-methyltransferase activity"/>
    <property type="evidence" value="ECO:0007669"/>
    <property type="project" value="UniProtKB-EC"/>
</dbReference>
<dbReference type="FunFam" id="3.40.50.150:FF:000140">
    <property type="entry name" value="Calmodulin-lysine N-methyltransferase"/>
    <property type="match status" value="1"/>
</dbReference>
<dbReference type="CDD" id="cd02440">
    <property type="entry name" value="AdoMet_MTases"/>
    <property type="match status" value="1"/>
</dbReference>
<evidence type="ECO:0000256" key="8">
    <source>
        <dbReference type="ARBA" id="ARBA00022691"/>
    </source>
</evidence>
<evidence type="ECO:0000313" key="14">
    <source>
        <dbReference type="Proteomes" id="UP001066276"/>
    </source>
</evidence>
<comment type="function">
    <text evidence="11">Catalyzes the trimethylation of 'Lys-116' in calmodulin.</text>
</comment>
<dbReference type="GO" id="GO:0005634">
    <property type="term" value="C:nucleus"/>
    <property type="evidence" value="ECO:0007669"/>
    <property type="project" value="UniProtKB-SubCell"/>
</dbReference>
<dbReference type="EMBL" id="JANPWB010000009">
    <property type="protein sequence ID" value="KAJ1157141.1"/>
    <property type="molecule type" value="Genomic_DNA"/>
</dbReference>
<dbReference type="PANTHER" id="PTHR13539:SF3">
    <property type="entry name" value="CALMODULIN-LYSINE N-METHYLTRANSFERASE"/>
    <property type="match status" value="1"/>
</dbReference>
<evidence type="ECO:0000256" key="9">
    <source>
        <dbReference type="ARBA" id="ARBA00023242"/>
    </source>
</evidence>
<keyword evidence="5" id="KW-0963">Cytoplasm</keyword>
<feature type="compositionally biased region" description="Polar residues" evidence="12">
    <location>
        <begin position="135"/>
        <end position="148"/>
    </location>
</feature>
<dbReference type="Gene3D" id="3.40.50.150">
    <property type="entry name" value="Vaccinia Virus protein VP39"/>
    <property type="match status" value="1"/>
</dbReference>
<evidence type="ECO:0000256" key="2">
    <source>
        <dbReference type="ARBA" id="ARBA00004496"/>
    </source>
</evidence>
<keyword evidence="8" id="KW-0949">S-adenosyl-L-methionine</keyword>
<evidence type="ECO:0000256" key="4">
    <source>
        <dbReference type="ARBA" id="ARBA00020594"/>
    </source>
</evidence>
<evidence type="ECO:0000256" key="7">
    <source>
        <dbReference type="ARBA" id="ARBA00022679"/>
    </source>
</evidence>
<name>A0AAV7RXB1_PLEWA</name>
<keyword evidence="14" id="KW-1185">Reference proteome</keyword>